<evidence type="ECO:0000313" key="2">
    <source>
        <dbReference type="EMBL" id="TPW76340.1"/>
    </source>
</evidence>
<comment type="caution">
    <text evidence="2">The sequence shown here is derived from an EMBL/GenBank/DDBJ whole genome shotgun (WGS) entry which is preliminary data.</text>
</comment>
<keyword evidence="3" id="KW-1185">Reference proteome</keyword>
<dbReference type="EMBL" id="VHQG01000002">
    <property type="protein sequence ID" value="TPW76340.1"/>
    <property type="molecule type" value="Genomic_DNA"/>
</dbReference>
<reference evidence="2 3" key="1">
    <citation type="submission" date="2019-06" db="EMBL/GenBank/DDBJ databases">
        <authorList>
            <person name="Li F."/>
        </authorList>
    </citation>
    <scope>NUCLEOTIDE SEQUENCE [LARGE SCALE GENOMIC DNA]</scope>
    <source>
        <strain evidence="2 3">10F1D-1</strain>
    </source>
</reference>
<dbReference type="OrthoDB" id="5121327at2"/>
<gene>
    <name evidence="2" type="ORF">FJ657_11200</name>
</gene>
<keyword evidence="1" id="KW-0175">Coiled coil</keyword>
<protein>
    <recommendedName>
        <fullName evidence="4">YtxH domain-containing protein</fullName>
    </recommendedName>
</protein>
<dbReference type="Proteomes" id="UP000316252">
    <property type="component" value="Unassembled WGS sequence"/>
</dbReference>
<evidence type="ECO:0008006" key="4">
    <source>
        <dbReference type="Google" id="ProtNLM"/>
    </source>
</evidence>
<dbReference type="AlphaFoldDB" id="A0A506Y420"/>
<proteinExistence type="predicted"/>
<organism evidence="2 3">
    <name type="scientific">Schumannella soli</name>
    <dbReference type="NCBI Taxonomy" id="2590779"/>
    <lineage>
        <taxon>Bacteria</taxon>
        <taxon>Bacillati</taxon>
        <taxon>Actinomycetota</taxon>
        <taxon>Actinomycetes</taxon>
        <taxon>Micrococcales</taxon>
        <taxon>Microbacteriaceae</taxon>
        <taxon>Schumannella</taxon>
    </lineage>
</organism>
<sequence>MKSAFWLVVGVAAGFVAAHYVSRTPQGRALFDEIDEKTRGFGAAVVDGYRSREAELRDSIRDAEDAIADIAKRLD</sequence>
<dbReference type="RefSeq" id="WP_141163696.1">
    <property type="nucleotide sequence ID" value="NZ_VHQG01000002.1"/>
</dbReference>
<accession>A0A506Y420</accession>
<evidence type="ECO:0000256" key="1">
    <source>
        <dbReference type="SAM" id="Coils"/>
    </source>
</evidence>
<evidence type="ECO:0000313" key="3">
    <source>
        <dbReference type="Proteomes" id="UP000316252"/>
    </source>
</evidence>
<name>A0A506Y420_9MICO</name>
<feature type="coiled-coil region" evidence="1">
    <location>
        <begin position="46"/>
        <end position="73"/>
    </location>
</feature>